<evidence type="ECO:0000256" key="1">
    <source>
        <dbReference type="SAM" id="SignalP"/>
    </source>
</evidence>
<dbReference type="Proteomes" id="UP001054945">
    <property type="component" value="Unassembled WGS sequence"/>
</dbReference>
<dbReference type="EMBL" id="BPLR01013232">
    <property type="protein sequence ID" value="GIY59704.1"/>
    <property type="molecule type" value="Genomic_DNA"/>
</dbReference>
<keyword evidence="3" id="KW-1185">Reference proteome</keyword>
<evidence type="ECO:0000313" key="2">
    <source>
        <dbReference type="EMBL" id="GIY59704.1"/>
    </source>
</evidence>
<protein>
    <submittedName>
        <fullName evidence="2">Uncharacterized protein</fullName>
    </submittedName>
</protein>
<reference evidence="2 3" key="1">
    <citation type="submission" date="2021-06" db="EMBL/GenBank/DDBJ databases">
        <title>Caerostris extrusa draft genome.</title>
        <authorList>
            <person name="Kono N."/>
            <person name="Arakawa K."/>
        </authorList>
    </citation>
    <scope>NUCLEOTIDE SEQUENCE [LARGE SCALE GENOMIC DNA]</scope>
</reference>
<accession>A0AAV4UQ58</accession>
<comment type="caution">
    <text evidence="2">The sequence shown here is derived from an EMBL/GenBank/DDBJ whole genome shotgun (WGS) entry which is preliminary data.</text>
</comment>
<keyword evidence="1" id="KW-0732">Signal</keyword>
<organism evidence="2 3">
    <name type="scientific">Caerostris extrusa</name>
    <name type="common">Bark spider</name>
    <name type="synonym">Caerostris bankana</name>
    <dbReference type="NCBI Taxonomy" id="172846"/>
    <lineage>
        <taxon>Eukaryota</taxon>
        <taxon>Metazoa</taxon>
        <taxon>Ecdysozoa</taxon>
        <taxon>Arthropoda</taxon>
        <taxon>Chelicerata</taxon>
        <taxon>Arachnida</taxon>
        <taxon>Araneae</taxon>
        <taxon>Araneomorphae</taxon>
        <taxon>Entelegynae</taxon>
        <taxon>Araneoidea</taxon>
        <taxon>Araneidae</taxon>
        <taxon>Caerostris</taxon>
    </lineage>
</organism>
<sequence length="256" mass="29273">MLKYIVLILCIVAVRAEYGEDELKCNFRICGAELLNFEKFSLAGIFRKLELGQFCIKNCTPPVVHEFFQSIIYAITKRIPGHCYKEECVDKNRFVALAKCVHEKAWPLLQCSKRLVDLAQVALEVDNTNSKQKRNYTCSIVVETTQCIEEILQECGSQPFGLVKEIFGDVIKLGITAYCHRSFRNDFFVEDPSTPTPDYQERMKAFTDIPSSPGPRPYPQFVKGYRPDTASYTQRVSFLCISLTLVLSSVFLLRHL</sequence>
<dbReference type="AlphaFoldDB" id="A0AAV4UQ58"/>
<proteinExistence type="predicted"/>
<evidence type="ECO:0000313" key="3">
    <source>
        <dbReference type="Proteomes" id="UP001054945"/>
    </source>
</evidence>
<feature type="signal peptide" evidence="1">
    <location>
        <begin position="1"/>
        <end position="16"/>
    </location>
</feature>
<feature type="chain" id="PRO_5043551315" evidence="1">
    <location>
        <begin position="17"/>
        <end position="256"/>
    </location>
</feature>
<name>A0AAV4UQ58_CAEEX</name>
<gene>
    <name evidence="2" type="primary">AVEN_172510_1</name>
    <name evidence="2" type="ORF">CEXT_210501</name>
</gene>